<feature type="transmembrane region" description="Helical" evidence="7">
    <location>
        <begin position="20"/>
        <end position="40"/>
    </location>
</feature>
<proteinExistence type="inferred from homology"/>
<dbReference type="Pfam" id="PF02308">
    <property type="entry name" value="MgtC"/>
    <property type="match status" value="1"/>
</dbReference>
<dbReference type="GeneID" id="84817104"/>
<dbReference type="EMBL" id="ACIN03000017">
    <property type="protein sequence ID" value="ESK64721.1"/>
    <property type="molecule type" value="Genomic_DNA"/>
</dbReference>
<dbReference type="HOGENOM" id="CLU_079292_0_1_9"/>
<evidence type="ECO:0000256" key="2">
    <source>
        <dbReference type="ARBA" id="ARBA00009298"/>
    </source>
</evidence>
<organism evidence="9 10">
    <name type="scientific">Abiotrophia defectiva ATCC 49176</name>
    <dbReference type="NCBI Taxonomy" id="592010"/>
    <lineage>
        <taxon>Bacteria</taxon>
        <taxon>Bacillati</taxon>
        <taxon>Bacillota</taxon>
        <taxon>Bacilli</taxon>
        <taxon>Lactobacillales</taxon>
        <taxon>Aerococcaceae</taxon>
        <taxon>Abiotrophia</taxon>
    </lineage>
</organism>
<dbReference type="AlphaFoldDB" id="W1Q176"/>
<evidence type="ECO:0000256" key="1">
    <source>
        <dbReference type="ARBA" id="ARBA00004651"/>
    </source>
</evidence>
<evidence type="ECO:0000256" key="4">
    <source>
        <dbReference type="ARBA" id="ARBA00022692"/>
    </source>
</evidence>
<feature type="transmembrane region" description="Helical" evidence="7">
    <location>
        <begin position="109"/>
        <end position="128"/>
    </location>
</feature>
<dbReference type="PANTHER" id="PTHR33778">
    <property type="entry name" value="PROTEIN MGTC"/>
    <property type="match status" value="1"/>
</dbReference>
<evidence type="ECO:0000313" key="9">
    <source>
        <dbReference type="EMBL" id="ESK64721.1"/>
    </source>
</evidence>
<comment type="caution">
    <text evidence="9">The sequence shown here is derived from an EMBL/GenBank/DDBJ whole genome shotgun (WGS) entry which is preliminary data.</text>
</comment>
<dbReference type="STRING" id="592010.GCWU000182_001905"/>
<sequence length="214" mass="23827">MAILCAGLIGYDRQKKNRPAGLRTHILVCIGATTISMIQAAVFYEKLQVHPEINVDQVRLLAPIVSGIGFLGGGTIIVTKQRVAGLTTAASLWTTAGMGIAIGMGYYEIAILTCVAVMFSLTVIRRIVHMPNVKRLEIKYIHRVATKEFLTKFFESRGIELTDILFDVENSEGRRLYRNIFTVHVPEELSLPQLIEELATHPDIRKIHLVSISE</sequence>
<keyword evidence="5 7" id="KW-1133">Transmembrane helix</keyword>
<keyword evidence="3" id="KW-1003">Cell membrane</keyword>
<dbReference type="InterPro" id="IPR049177">
    <property type="entry name" value="MgtC_SapB_SrpB_YhiD_N"/>
</dbReference>
<dbReference type="RefSeq" id="WP_023392501.1">
    <property type="nucleotide sequence ID" value="NZ_KI535342.1"/>
</dbReference>
<feature type="transmembrane region" description="Helical" evidence="7">
    <location>
        <begin position="60"/>
        <end position="78"/>
    </location>
</feature>
<evidence type="ECO:0000259" key="8">
    <source>
        <dbReference type="Pfam" id="PF02308"/>
    </source>
</evidence>
<dbReference type="PRINTS" id="PR01837">
    <property type="entry name" value="MGTCSAPBPROT"/>
</dbReference>
<evidence type="ECO:0000256" key="3">
    <source>
        <dbReference type="ARBA" id="ARBA00022475"/>
    </source>
</evidence>
<evidence type="ECO:0000313" key="10">
    <source>
        <dbReference type="Proteomes" id="UP000019050"/>
    </source>
</evidence>
<evidence type="ECO:0000256" key="6">
    <source>
        <dbReference type="ARBA" id="ARBA00023136"/>
    </source>
</evidence>
<evidence type="ECO:0000256" key="5">
    <source>
        <dbReference type="ARBA" id="ARBA00022989"/>
    </source>
</evidence>
<feature type="domain" description="MgtC/SapB/SrpB/YhiD N-terminal" evidence="8">
    <location>
        <begin position="1"/>
        <end position="128"/>
    </location>
</feature>
<keyword evidence="10" id="KW-1185">Reference proteome</keyword>
<dbReference type="PANTHER" id="PTHR33778:SF1">
    <property type="entry name" value="MAGNESIUM TRANSPORTER YHID-RELATED"/>
    <property type="match status" value="1"/>
</dbReference>
<dbReference type="eggNOG" id="COG1285">
    <property type="taxonomic scope" value="Bacteria"/>
</dbReference>
<comment type="subcellular location">
    <subcellularLocation>
        <location evidence="1">Cell membrane</location>
        <topology evidence="1">Multi-pass membrane protein</topology>
    </subcellularLocation>
</comment>
<dbReference type="Proteomes" id="UP000019050">
    <property type="component" value="Unassembled WGS sequence"/>
</dbReference>
<comment type="similarity">
    <text evidence="2">Belongs to the MgtC/SapB family.</text>
</comment>
<gene>
    <name evidence="9" type="ORF">GCWU000182_001905</name>
</gene>
<dbReference type="InterPro" id="IPR003416">
    <property type="entry name" value="MgtC/SapB/SrpB/YhiD_fam"/>
</dbReference>
<reference evidence="9" key="1">
    <citation type="submission" date="2013-06" db="EMBL/GenBank/DDBJ databases">
        <authorList>
            <person name="Weinstock G."/>
            <person name="Sodergren E."/>
            <person name="Clifton S."/>
            <person name="Fulton L."/>
            <person name="Fulton B."/>
            <person name="Courtney L."/>
            <person name="Fronick C."/>
            <person name="Harrison M."/>
            <person name="Strong C."/>
            <person name="Farmer C."/>
            <person name="Delahaunty K."/>
            <person name="Markovic C."/>
            <person name="Hall O."/>
            <person name="Minx P."/>
            <person name="Tomlinson C."/>
            <person name="Mitreva M."/>
            <person name="Nelson J."/>
            <person name="Hou S."/>
            <person name="Wollam A."/>
            <person name="Pepin K.H."/>
            <person name="Johnson M."/>
            <person name="Bhonagiri V."/>
            <person name="Nash W.E."/>
            <person name="Warren W."/>
            <person name="Chinwalla A."/>
            <person name="Mardis E.R."/>
            <person name="Wilson R.K."/>
        </authorList>
    </citation>
    <scope>NUCLEOTIDE SEQUENCE [LARGE SCALE GENOMIC DNA]</scope>
    <source>
        <strain evidence="9">ATCC 49176</strain>
    </source>
</reference>
<name>W1Q176_ABIDE</name>
<dbReference type="GO" id="GO:0005886">
    <property type="term" value="C:plasma membrane"/>
    <property type="evidence" value="ECO:0007669"/>
    <property type="project" value="UniProtKB-SubCell"/>
</dbReference>
<protein>
    <submittedName>
        <fullName evidence="9">Mg2+ transporter-C family protein</fullName>
    </submittedName>
</protein>
<keyword evidence="6 7" id="KW-0472">Membrane</keyword>
<keyword evidence="4 7" id="KW-0812">Transmembrane</keyword>
<accession>W1Q176</accession>
<evidence type="ECO:0000256" key="7">
    <source>
        <dbReference type="SAM" id="Phobius"/>
    </source>
</evidence>
<dbReference type="OrthoDB" id="9811198at2"/>
<feature type="transmembrane region" description="Helical" evidence="7">
    <location>
        <begin position="83"/>
        <end position="103"/>
    </location>
</feature>